<gene>
    <name evidence="1" type="ORF">MARPO_0011s0170</name>
</gene>
<sequence length="85" mass="9680">MAKGEIFPTKNRERRGLRLGLKWLRGQRRTGSLGGKGERTRLIRRRRGAVQRSIEHRPAQVLMSALTSITRERGPSVKRPYAVGC</sequence>
<dbReference type="AlphaFoldDB" id="A0A2R6XKB2"/>
<dbReference type="Proteomes" id="UP000244005">
    <property type="component" value="Unassembled WGS sequence"/>
</dbReference>
<organism evidence="1 2">
    <name type="scientific">Marchantia polymorpha</name>
    <name type="common">Common liverwort</name>
    <name type="synonym">Marchantia aquatica</name>
    <dbReference type="NCBI Taxonomy" id="3197"/>
    <lineage>
        <taxon>Eukaryota</taxon>
        <taxon>Viridiplantae</taxon>
        <taxon>Streptophyta</taxon>
        <taxon>Embryophyta</taxon>
        <taxon>Marchantiophyta</taxon>
        <taxon>Marchantiopsida</taxon>
        <taxon>Marchantiidae</taxon>
        <taxon>Marchantiales</taxon>
        <taxon>Marchantiaceae</taxon>
        <taxon>Marchantia</taxon>
    </lineage>
</organism>
<accession>A0A2R6XKB2</accession>
<reference evidence="2" key="1">
    <citation type="journal article" date="2017" name="Cell">
        <title>Insights into land plant evolution garnered from the Marchantia polymorpha genome.</title>
        <authorList>
            <person name="Bowman J.L."/>
            <person name="Kohchi T."/>
            <person name="Yamato K.T."/>
            <person name="Jenkins J."/>
            <person name="Shu S."/>
            <person name="Ishizaki K."/>
            <person name="Yamaoka S."/>
            <person name="Nishihama R."/>
            <person name="Nakamura Y."/>
            <person name="Berger F."/>
            <person name="Adam C."/>
            <person name="Aki S.S."/>
            <person name="Althoff F."/>
            <person name="Araki T."/>
            <person name="Arteaga-Vazquez M.A."/>
            <person name="Balasubrmanian S."/>
            <person name="Barry K."/>
            <person name="Bauer D."/>
            <person name="Boehm C.R."/>
            <person name="Briginshaw L."/>
            <person name="Caballero-Perez J."/>
            <person name="Catarino B."/>
            <person name="Chen F."/>
            <person name="Chiyoda S."/>
            <person name="Chovatia M."/>
            <person name="Davies K.M."/>
            <person name="Delmans M."/>
            <person name="Demura T."/>
            <person name="Dierschke T."/>
            <person name="Dolan L."/>
            <person name="Dorantes-Acosta A.E."/>
            <person name="Eklund D.M."/>
            <person name="Florent S.N."/>
            <person name="Flores-Sandoval E."/>
            <person name="Fujiyama A."/>
            <person name="Fukuzawa H."/>
            <person name="Galik B."/>
            <person name="Grimanelli D."/>
            <person name="Grimwood J."/>
            <person name="Grossniklaus U."/>
            <person name="Hamada T."/>
            <person name="Haseloff J."/>
            <person name="Hetherington A.J."/>
            <person name="Higo A."/>
            <person name="Hirakawa Y."/>
            <person name="Hundley H.N."/>
            <person name="Ikeda Y."/>
            <person name="Inoue K."/>
            <person name="Inoue S.I."/>
            <person name="Ishida S."/>
            <person name="Jia Q."/>
            <person name="Kakita M."/>
            <person name="Kanazawa T."/>
            <person name="Kawai Y."/>
            <person name="Kawashima T."/>
            <person name="Kennedy M."/>
            <person name="Kinose K."/>
            <person name="Kinoshita T."/>
            <person name="Kohara Y."/>
            <person name="Koide E."/>
            <person name="Komatsu K."/>
            <person name="Kopischke S."/>
            <person name="Kubo M."/>
            <person name="Kyozuka J."/>
            <person name="Lagercrantz U."/>
            <person name="Lin S.S."/>
            <person name="Lindquist E."/>
            <person name="Lipzen A.M."/>
            <person name="Lu C.W."/>
            <person name="De Luna E."/>
            <person name="Martienssen R.A."/>
            <person name="Minamino N."/>
            <person name="Mizutani M."/>
            <person name="Mizutani M."/>
            <person name="Mochizuki N."/>
            <person name="Monte I."/>
            <person name="Mosher R."/>
            <person name="Nagasaki H."/>
            <person name="Nakagami H."/>
            <person name="Naramoto S."/>
            <person name="Nishitani K."/>
            <person name="Ohtani M."/>
            <person name="Okamoto T."/>
            <person name="Okumura M."/>
            <person name="Phillips J."/>
            <person name="Pollak B."/>
            <person name="Reinders A."/>
            <person name="Rovekamp M."/>
            <person name="Sano R."/>
            <person name="Sawa S."/>
            <person name="Schmid M.W."/>
            <person name="Shirakawa M."/>
            <person name="Solano R."/>
            <person name="Spunde A."/>
            <person name="Suetsugu N."/>
            <person name="Sugano S."/>
            <person name="Sugiyama A."/>
            <person name="Sun R."/>
            <person name="Suzuki Y."/>
            <person name="Takenaka M."/>
            <person name="Takezawa D."/>
            <person name="Tomogane H."/>
            <person name="Tsuzuki M."/>
            <person name="Ueda T."/>
            <person name="Umeda M."/>
            <person name="Ward J.M."/>
            <person name="Watanabe Y."/>
            <person name="Yazaki K."/>
            <person name="Yokoyama R."/>
            <person name="Yoshitake Y."/>
            <person name="Yotsui I."/>
            <person name="Zachgo S."/>
            <person name="Schmutz J."/>
        </authorList>
    </citation>
    <scope>NUCLEOTIDE SEQUENCE [LARGE SCALE GENOMIC DNA]</scope>
    <source>
        <strain evidence="2">Tak-1</strain>
    </source>
</reference>
<evidence type="ECO:0000313" key="1">
    <source>
        <dbReference type="EMBL" id="PTQ46509.1"/>
    </source>
</evidence>
<proteinExistence type="predicted"/>
<protein>
    <submittedName>
        <fullName evidence="1">Uncharacterized protein</fullName>
    </submittedName>
</protein>
<name>A0A2R6XKB2_MARPO</name>
<dbReference type="EMBL" id="KZ772683">
    <property type="protein sequence ID" value="PTQ46509.1"/>
    <property type="molecule type" value="Genomic_DNA"/>
</dbReference>
<evidence type="ECO:0000313" key="2">
    <source>
        <dbReference type="Proteomes" id="UP000244005"/>
    </source>
</evidence>
<keyword evidence="2" id="KW-1185">Reference proteome</keyword>